<accession>A0A3N9TJU1</accession>
<dbReference type="Proteomes" id="UP000281112">
    <property type="component" value="Unassembled WGS sequence"/>
</dbReference>
<dbReference type="InterPro" id="IPR029058">
    <property type="entry name" value="AB_hydrolase_fold"/>
</dbReference>
<dbReference type="PANTHER" id="PTHR10655">
    <property type="entry name" value="LYSOPHOSPHOLIPASE-RELATED"/>
    <property type="match status" value="1"/>
</dbReference>
<gene>
    <name evidence="4" type="ORF">EES38_00115</name>
</gene>
<evidence type="ECO:0000256" key="2">
    <source>
        <dbReference type="ARBA" id="ARBA00022801"/>
    </source>
</evidence>
<organism evidence="4 5">
    <name type="scientific">Vibrio viridaestus</name>
    <dbReference type="NCBI Taxonomy" id="2487322"/>
    <lineage>
        <taxon>Bacteria</taxon>
        <taxon>Pseudomonadati</taxon>
        <taxon>Pseudomonadota</taxon>
        <taxon>Gammaproteobacteria</taxon>
        <taxon>Vibrionales</taxon>
        <taxon>Vibrionaceae</taxon>
        <taxon>Vibrio</taxon>
    </lineage>
</organism>
<dbReference type="Pfam" id="PF02230">
    <property type="entry name" value="Abhydrolase_2"/>
    <property type="match status" value="1"/>
</dbReference>
<dbReference type="EMBL" id="RJVQ01000001">
    <property type="protein sequence ID" value="RQW64490.1"/>
    <property type="molecule type" value="Genomic_DNA"/>
</dbReference>
<dbReference type="AlphaFoldDB" id="A0A3N9TJU1"/>
<evidence type="ECO:0000256" key="1">
    <source>
        <dbReference type="ARBA" id="ARBA00006499"/>
    </source>
</evidence>
<name>A0A3N9TJU1_9VIBR</name>
<evidence type="ECO:0000313" key="4">
    <source>
        <dbReference type="EMBL" id="RQW64490.1"/>
    </source>
</evidence>
<dbReference type="OrthoDB" id="9801763at2"/>
<comment type="caution">
    <text evidence="4">The sequence shown here is derived from an EMBL/GenBank/DDBJ whole genome shotgun (WGS) entry which is preliminary data.</text>
</comment>
<sequence length="201" mass="22128">MSKHVVILMHGVGSNGADMAELGSLWQPLFPNVQFISPNAPYKADFGDGYQWFSIQGVTPESRPKRIVDARSACDELLNEVFKEHKIDPQVDDVILVGFSQGSIMAMDILSSERFPVKGIVAFSGRLASPEPYIANKSVPVLLVHGKQDPVIPWFESESAASRLNSLGHEVETFFEESTVHTISIDGAKKAAEFMLKLLKL</sequence>
<dbReference type="RefSeq" id="WP_124935142.1">
    <property type="nucleotide sequence ID" value="NZ_RJVQ01000001.1"/>
</dbReference>
<evidence type="ECO:0000259" key="3">
    <source>
        <dbReference type="Pfam" id="PF02230"/>
    </source>
</evidence>
<reference evidence="4 5" key="1">
    <citation type="submission" date="2018-11" db="EMBL/GenBank/DDBJ databases">
        <title>Vibrio LJC006 sp. nov., isolated from seawater during the bloom of the enteromorpha.</title>
        <authorList>
            <person name="Liang J."/>
        </authorList>
    </citation>
    <scope>NUCLEOTIDE SEQUENCE [LARGE SCALE GENOMIC DNA]</scope>
    <source>
        <strain evidence="4 5">LJC006</strain>
    </source>
</reference>
<dbReference type="PANTHER" id="PTHR10655:SF17">
    <property type="entry name" value="LYSOPHOSPHOLIPASE-LIKE PROTEIN 1"/>
    <property type="match status" value="1"/>
</dbReference>
<protein>
    <submittedName>
        <fullName evidence="4">Phospholipase</fullName>
    </submittedName>
</protein>
<keyword evidence="2" id="KW-0378">Hydrolase</keyword>
<dbReference type="SUPFAM" id="SSF53474">
    <property type="entry name" value="alpha/beta-Hydrolases"/>
    <property type="match status" value="1"/>
</dbReference>
<dbReference type="Gene3D" id="3.40.50.1820">
    <property type="entry name" value="alpha/beta hydrolase"/>
    <property type="match status" value="1"/>
</dbReference>
<evidence type="ECO:0000313" key="5">
    <source>
        <dbReference type="Proteomes" id="UP000281112"/>
    </source>
</evidence>
<dbReference type="InterPro" id="IPR050565">
    <property type="entry name" value="LYPA1-2/EST-like"/>
</dbReference>
<feature type="domain" description="Phospholipase/carboxylesterase/thioesterase" evidence="3">
    <location>
        <begin position="3"/>
        <end position="197"/>
    </location>
</feature>
<dbReference type="InterPro" id="IPR003140">
    <property type="entry name" value="PLipase/COase/thioEstase"/>
</dbReference>
<dbReference type="GO" id="GO:0016787">
    <property type="term" value="F:hydrolase activity"/>
    <property type="evidence" value="ECO:0007669"/>
    <property type="project" value="UniProtKB-KW"/>
</dbReference>
<keyword evidence="5" id="KW-1185">Reference proteome</keyword>
<proteinExistence type="inferred from homology"/>
<comment type="similarity">
    <text evidence="1">Belongs to the AB hydrolase superfamily. AB hydrolase 2 family.</text>
</comment>